<dbReference type="GO" id="GO:0006783">
    <property type="term" value="P:heme biosynthetic process"/>
    <property type="evidence" value="ECO:0007669"/>
    <property type="project" value="UniProtKB-UniRule"/>
</dbReference>
<comment type="function">
    <text evidence="10 11">Involved in coproporphyrin-dependent heme b biosynthesis. Catalyzes the insertion of ferrous iron into coproporphyrin III to form Fe-coproporphyrin III.</text>
</comment>
<sequence>MEQPIRKKGILIANLGTPDKPEKKEVRAFLKRFLGDSRVIDTPRWLWLPLLHGIILNTRPKKSALLYKEIWREAGSPLLIYTKAQAELLQNLVPNQVVRFAMSYSHPDIPSVLAEMEAEGVTDLTVIPLYPQYSTTTTASIYDSIAKYYLNSQKIPTLHFVSDYSDNPLYIQLVASQIKEALKEHEIDQLLFSYHGIPVSYVEKGDDYPIKCQQTTKAVMQLVGDIPYIETYQSKFGPSEWLTPATDATLKALPSKGIKRVMVITPGFVSDCLETIEEIESENYGYFMENGGIEFHYIHPFNEDPRFAELVKTLAVEQQSNEIEKESL</sequence>
<dbReference type="Gene3D" id="3.40.50.1400">
    <property type="match status" value="2"/>
</dbReference>
<comment type="pathway">
    <text evidence="1 10 11">Porphyrin-containing compound metabolism; protoheme biosynthesis.</text>
</comment>
<evidence type="ECO:0000256" key="5">
    <source>
        <dbReference type="ARBA" id="ARBA00023004"/>
    </source>
</evidence>
<accession>A0A0R2HZF6</accession>
<feature type="binding site" evidence="10">
    <location>
        <position position="195"/>
    </location>
    <ligand>
        <name>Fe(2+)</name>
        <dbReference type="ChEBI" id="CHEBI:29033"/>
    </ligand>
</feature>
<name>A0A0R2HZF6_CARDV</name>
<dbReference type="GO" id="GO:0046872">
    <property type="term" value="F:metal ion binding"/>
    <property type="evidence" value="ECO:0007669"/>
    <property type="project" value="UniProtKB-UniRule"/>
</dbReference>
<evidence type="ECO:0000256" key="4">
    <source>
        <dbReference type="ARBA" id="ARBA00022723"/>
    </source>
</evidence>
<evidence type="ECO:0000256" key="8">
    <source>
        <dbReference type="ARBA" id="ARBA00023244"/>
    </source>
</evidence>
<evidence type="ECO:0000256" key="3">
    <source>
        <dbReference type="ARBA" id="ARBA00022490"/>
    </source>
</evidence>
<evidence type="ECO:0000256" key="10">
    <source>
        <dbReference type="HAMAP-Rule" id="MF_00323"/>
    </source>
</evidence>
<dbReference type="SUPFAM" id="SSF53800">
    <property type="entry name" value="Chelatase"/>
    <property type="match status" value="1"/>
</dbReference>
<comment type="caution">
    <text evidence="12">The sequence shown here is derived from an EMBL/GenBank/DDBJ whole genome shotgun (WGS) entry which is preliminary data.</text>
</comment>
<reference evidence="12 13" key="1">
    <citation type="journal article" date="2015" name="Genome Announc.">
        <title>Expanding the biotechnology potential of lactobacilli through comparative genomics of 213 strains and associated genera.</title>
        <authorList>
            <person name="Sun Z."/>
            <person name="Harris H.M."/>
            <person name="McCann A."/>
            <person name="Guo C."/>
            <person name="Argimon S."/>
            <person name="Zhang W."/>
            <person name="Yang X."/>
            <person name="Jeffery I.B."/>
            <person name="Cooney J.C."/>
            <person name="Kagawa T.F."/>
            <person name="Liu W."/>
            <person name="Song Y."/>
            <person name="Salvetti E."/>
            <person name="Wrobel A."/>
            <person name="Rasinkangas P."/>
            <person name="Parkhill J."/>
            <person name="Rea M.C."/>
            <person name="O'Sullivan O."/>
            <person name="Ritari J."/>
            <person name="Douillard F.P."/>
            <person name="Paul Ross R."/>
            <person name="Yang R."/>
            <person name="Briner A.E."/>
            <person name="Felis G.E."/>
            <person name="de Vos W.M."/>
            <person name="Barrangou R."/>
            <person name="Klaenhammer T.R."/>
            <person name="Caufield P.W."/>
            <person name="Cui Y."/>
            <person name="Zhang H."/>
            <person name="O'Toole P.W."/>
        </authorList>
    </citation>
    <scope>NUCLEOTIDE SEQUENCE [LARGE SCALE GENOMIC DNA]</scope>
    <source>
        <strain evidence="12 13">DSM 20623</strain>
    </source>
</reference>
<dbReference type="PANTHER" id="PTHR11108">
    <property type="entry name" value="FERROCHELATASE"/>
    <property type="match status" value="1"/>
</dbReference>
<dbReference type="AlphaFoldDB" id="A0A0R2HZF6"/>
<evidence type="ECO:0000313" key="13">
    <source>
        <dbReference type="Proteomes" id="UP000051658"/>
    </source>
</evidence>
<comment type="subcellular location">
    <subcellularLocation>
        <location evidence="10 11">Cytoplasm</location>
    </subcellularLocation>
</comment>
<dbReference type="InterPro" id="IPR001015">
    <property type="entry name" value="Ferrochelatase"/>
</dbReference>
<dbReference type="EC" id="4.99.1.9" evidence="10"/>
<evidence type="ECO:0000256" key="1">
    <source>
        <dbReference type="ARBA" id="ARBA00004744"/>
    </source>
</evidence>
<dbReference type="CDD" id="cd03411">
    <property type="entry name" value="Ferrochelatase_N"/>
    <property type="match status" value="1"/>
</dbReference>
<evidence type="ECO:0000256" key="7">
    <source>
        <dbReference type="ARBA" id="ARBA00023239"/>
    </source>
</evidence>
<gene>
    <name evidence="10" type="primary">cpfC</name>
    <name evidence="12" type="ORF">IV74_GL001093</name>
</gene>
<comment type="caution">
    <text evidence="10">Lacks conserved residue(s) required for the propagation of feature annotation.</text>
</comment>
<feature type="binding site" evidence="10">
    <location>
        <position position="274"/>
    </location>
    <ligand>
        <name>Fe(2+)</name>
        <dbReference type="ChEBI" id="CHEBI:29033"/>
    </ligand>
</feature>
<dbReference type="FunFam" id="3.40.50.1400:FF:000002">
    <property type="entry name" value="Ferrochelatase"/>
    <property type="match status" value="1"/>
</dbReference>
<dbReference type="GO" id="GO:0005737">
    <property type="term" value="C:cytoplasm"/>
    <property type="evidence" value="ECO:0007669"/>
    <property type="project" value="UniProtKB-SubCell"/>
</dbReference>
<organism evidence="12 13">
    <name type="scientific">Carnobacterium divergens DSM 20623</name>
    <dbReference type="NCBI Taxonomy" id="1449336"/>
    <lineage>
        <taxon>Bacteria</taxon>
        <taxon>Bacillati</taxon>
        <taxon>Bacillota</taxon>
        <taxon>Bacilli</taxon>
        <taxon>Lactobacillales</taxon>
        <taxon>Carnobacteriaceae</taxon>
        <taxon>Carnobacterium</taxon>
    </lineage>
</organism>
<dbReference type="RefSeq" id="WP_034568417.1">
    <property type="nucleotide sequence ID" value="NZ_JQBS01000001.1"/>
</dbReference>
<evidence type="ECO:0000256" key="11">
    <source>
        <dbReference type="RuleBase" id="RU000607"/>
    </source>
</evidence>
<dbReference type="InterPro" id="IPR033644">
    <property type="entry name" value="Ferrochelatase_C"/>
</dbReference>
<dbReference type="Proteomes" id="UP000051658">
    <property type="component" value="Unassembled WGS sequence"/>
</dbReference>
<evidence type="ECO:0000313" key="12">
    <source>
        <dbReference type="EMBL" id="KRN57838.1"/>
    </source>
</evidence>
<keyword evidence="5 10" id="KW-0408">Iron</keyword>
<evidence type="ECO:0000256" key="6">
    <source>
        <dbReference type="ARBA" id="ARBA00023133"/>
    </source>
</evidence>
<evidence type="ECO:0000256" key="9">
    <source>
        <dbReference type="ARBA" id="ARBA00024536"/>
    </source>
</evidence>
<dbReference type="InterPro" id="IPR019772">
    <property type="entry name" value="Ferrochelatase_AS"/>
</dbReference>
<dbReference type="HAMAP" id="MF_00323">
    <property type="entry name" value="Ferrochelatase"/>
    <property type="match status" value="1"/>
</dbReference>
<comment type="catalytic activity">
    <reaction evidence="9">
        <text>Fe-coproporphyrin III + 2 H(+) = coproporphyrin III + Fe(2+)</text>
        <dbReference type="Rhea" id="RHEA:49572"/>
        <dbReference type="ChEBI" id="CHEBI:15378"/>
        <dbReference type="ChEBI" id="CHEBI:29033"/>
        <dbReference type="ChEBI" id="CHEBI:68438"/>
        <dbReference type="ChEBI" id="CHEBI:131725"/>
        <dbReference type="EC" id="4.99.1.9"/>
    </reaction>
    <physiologicalReaction direction="right-to-left" evidence="9">
        <dbReference type="Rhea" id="RHEA:49574"/>
    </physiologicalReaction>
</comment>
<dbReference type="NCBIfam" id="TIGR00109">
    <property type="entry name" value="hemH"/>
    <property type="match status" value="1"/>
</dbReference>
<keyword evidence="3 10" id="KW-0963">Cytoplasm</keyword>
<dbReference type="EMBL" id="JQBS01000001">
    <property type="protein sequence ID" value="KRN57838.1"/>
    <property type="molecule type" value="Genomic_DNA"/>
</dbReference>
<protein>
    <recommendedName>
        <fullName evidence="10">Coproporphyrin III ferrochelatase</fullName>
        <ecNumber evidence="10">4.99.1.9</ecNumber>
    </recommendedName>
</protein>
<dbReference type="InterPro" id="IPR033659">
    <property type="entry name" value="Ferrochelatase_N"/>
</dbReference>
<keyword evidence="8 10" id="KW-0627">Porphyrin biosynthesis</keyword>
<dbReference type="Pfam" id="PF00762">
    <property type="entry name" value="Ferrochelatase"/>
    <property type="match status" value="1"/>
</dbReference>
<keyword evidence="6 10" id="KW-0350">Heme biosynthesis</keyword>
<dbReference type="PROSITE" id="PS00534">
    <property type="entry name" value="FERROCHELATASE"/>
    <property type="match status" value="1"/>
</dbReference>
<comment type="similarity">
    <text evidence="2 10 11">Belongs to the ferrochelatase family.</text>
</comment>
<keyword evidence="13" id="KW-1185">Reference proteome</keyword>
<evidence type="ECO:0000256" key="2">
    <source>
        <dbReference type="ARBA" id="ARBA00007718"/>
    </source>
</evidence>
<keyword evidence="7 10" id="KW-0456">Lyase</keyword>
<proteinExistence type="inferred from homology"/>
<dbReference type="GO" id="GO:0004325">
    <property type="term" value="F:ferrochelatase activity"/>
    <property type="evidence" value="ECO:0007669"/>
    <property type="project" value="UniProtKB-UniRule"/>
</dbReference>
<dbReference type="UniPathway" id="UPA00252"/>
<dbReference type="eggNOG" id="COG0276">
    <property type="taxonomic scope" value="Bacteria"/>
</dbReference>
<keyword evidence="4 10" id="KW-0479">Metal-binding</keyword>
<dbReference type="PANTHER" id="PTHR11108:SF1">
    <property type="entry name" value="FERROCHELATASE, MITOCHONDRIAL"/>
    <property type="match status" value="1"/>
</dbReference>
<dbReference type="CDD" id="cd00419">
    <property type="entry name" value="Ferrochelatase_C"/>
    <property type="match status" value="1"/>
</dbReference>
<dbReference type="GeneID" id="89589600"/>
<dbReference type="PATRIC" id="fig|1449336.4.peg.1118"/>